<dbReference type="InterPro" id="IPR016181">
    <property type="entry name" value="Acyl_CoA_acyltransferase"/>
</dbReference>
<dbReference type="Gene3D" id="3.40.630.30">
    <property type="match status" value="1"/>
</dbReference>
<protein>
    <submittedName>
        <fullName evidence="4">GCN5-related N-acetyltransferase</fullName>
    </submittedName>
</protein>
<dbReference type="KEGG" id="sna:Snas_4772"/>
<name>D3Q7S2_STANL</name>
<dbReference type="InterPro" id="IPR050832">
    <property type="entry name" value="Bact_Acetyltransf"/>
</dbReference>
<evidence type="ECO:0000313" key="4">
    <source>
        <dbReference type="EMBL" id="ADD44414.1"/>
    </source>
</evidence>
<reference evidence="4 5" key="1">
    <citation type="journal article" date="2009" name="Stand. Genomic Sci.">
        <title>Complete genome sequence of Stackebrandtia nassauensis type strain (LLR-40K-21).</title>
        <authorList>
            <person name="Munk C."/>
            <person name="Lapidus A."/>
            <person name="Copeland A."/>
            <person name="Jando M."/>
            <person name="Mayilraj S."/>
            <person name="Glavina Del Rio T."/>
            <person name="Nolan M."/>
            <person name="Chen F."/>
            <person name="Lucas S."/>
            <person name="Tice H."/>
            <person name="Cheng J.F."/>
            <person name="Han C."/>
            <person name="Detter J.C."/>
            <person name="Bruce D."/>
            <person name="Goodwin L."/>
            <person name="Chain P."/>
            <person name="Pitluck S."/>
            <person name="Goker M."/>
            <person name="Ovchinikova G."/>
            <person name="Pati A."/>
            <person name="Ivanova N."/>
            <person name="Mavromatis K."/>
            <person name="Chen A."/>
            <person name="Palaniappan K."/>
            <person name="Land M."/>
            <person name="Hauser L."/>
            <person name="Chang Y.J."/>
            <person name="Jeffries C.D."/>
            <person name="Bristow J."/>
            <person name="Eisen J.A."/>
            <person name="Markowitz V."/>
            <person name="Hugenholtz P."/>
            <person name="Kyrpides N.C."/>
            <person name="Klenk H.P."/>
        </authorList>
    </citation>
    <scope>NUCLEOTIDE SEQUENCE [LARGE SCALE GENOMIC DNA]</scope>
    <source>
        <strain evidence="5">DSM 44728 / CIP 108903 / NRRL B-16338 / NBRC 102104 / LLR-40K-21</strain>
    </source>
</reference>
<dbReference type="OrthoDB" id="70840at2"/>
<dbReference type="PANTHER" id="PTHR43877">
    <property type="entry name" value="AMINOALKYLPHOSPHONATE N-ACETYLTRANSFERASE-RELATED-RELATED"/>
    <property type="match status" value="1"/>
</dbReference>
<feature type="domain" description="N-acetyltransferase" evidence="3">
    <location>
        <begin position="10"/>
        <end position="158"/>
    </location>
</feature>
<keyword evidence="1 4" id="KW-0808">Transferase</keyword>
<evidence type="ECO:0000259" key="3">
    <source>
        <dbReference type="PROSITE" id="PS51186"/>
    </source>
</evidence>
<dbReference type="Pfam" id="PF00583">
    <property type="entry name" value="Acetyltransf_1"/>
    <property type="match status" value="1"/>
</dbReference>
<evidence type="ECO:0000313" key="5">
    <source>
        <dbReference type="Proteomes" id="UP000000844"/>
    </source>
</evidence>
<sequence length="166" mass="17813">MTTTVSIRIIDVKLDTPTARELIGELNVELARQYPEEGANHFRLDPDEVAPGKGAFLVAEDTESGRALGCGAIRVLTPDTAELKRMYVRPVARGRGVGSTLLRALEERAVALGVERLVLETGTRQVPALGLYYGAGYAEIERFGEYADSPLSMCLAKPLVPAGVTG</sequence>
<dbReference type="CDD" id="cd04301">
    <property type="entry name" value="NAT_SF"/>
    <property type="match status" value="1"/>
</dbReference>
<keyword evidence="5" id="KW-1185">Reference proteome</keyword>
<dbReference type="HOGENOM" id="CLU_013985_11_8_11"/>
<dbReference type="GO" id="GO:0016747">
    <property type="term" value="F:acyltransferase activity, transferring groups other than amino-acyl groups"/>
    <property type="evidence" value="ECO:0007669"/>
    <property type="project" value="InterPro"/>
</dbReference>
<keyword evidence="2" id="KW-0012">Acyltransferase</keyword>
<proteinExistence type="predicted"/>
<organism evidence="4 5">
    <name type="scientific">Stackebrandtia nassauensis (strain DSM 44728 / CIP 108903 / NRRL B-16338 / NBRC 102104 / LLR-40K-21)</name>
    <dbReference type="NCBI Taxonomy" id="446470"/>
    <lineage>
        <taxon>Bacteria</taxon>
        <taxon>Bacillati</taxon>
        <taxon>Actinomycetota</taxon>
        <taxon>Actinomycetes</taxon>
        <taxon>Glycomycetales</taxon>
        <taxon>Glycomycetaceae</taxon>
        <taxon>Stackebrandtia</taxon>
    </lineage>
</organism>
<evidence type="ECO:0000256" key="1">
    <source>
        <dbReference type="ARBA" id="ARBA00022679"/>
    </source>
</evidence>
<dbReference type="EMBL" id="CP001778">
    <property type="protein sequence ID" value="ADD44414.1"/>
    <property type="molecule type" value="Genomic_DNA"/>
</dbReference>
<dbReference type="InterPro" id="IPR000182">
    <property type="entry name" value="GNAT_dom"/>
</dbReference>
<dbReference type="AlphaFoldDB" id="D3Q7S2"/>
<accession>D3Q7S2</accession>
<dbReference type="Proteomes" id="UP000000844">
    <property type="component" value="Chromosome"/>
</dbReference>
<gene>
    <name evidence="4" type="ordered locus">Snas_4772</name>
</gene>
<dbReference type="SUPFAM" id="SSF55729">
    <property type="entry name" value="Acyl-CoA N-acyltransferases (Nat)"/>
    <property type="match status" value="1"/>
</dbReference>
<evidence type="ECO:0000256" key="2">
    <source>
        <dbReference type="ARBA" id="ARBA00023315"/>
    </source>
</evidence>
<dbReference type="RefSeq" id="WP_013019985.1">
    <property type="nucleotide sequence ID" value="NC_013947.1"/>
</dbReference>
<dbReference type="PANTHER" id="PTHR43877:SF2">
    <property type="entry name" value="AMINOALKYLPHOSPHONATE N-ACETYLTRANSFERASE-RELATED"/>
    <property type="match status" value="1"/>
</dbReference>
<dbReference type="eggNOG" id="COG0456">
    <property type="taxonomic scope" value="Bacteria"/>
</dbReference>
<dbReference type="PROSITE" id="PS51186">
    <property type="entry name" value="GNAT"/>
    <property type="match status" value="1"/>
</dbReference>
<dbReference type="STRING" id="446470.Snas_4772"/>